<dbReference type="Gene3D" id="3.40.47.10">
    <property type="match status" value="1"/>
</dbReference>
<evidence type="ECO:0000313" key="6">
    <source>
        <dbReference type="Proteomes" id="UP000612680"/>
    </source>
</evidence>
<evidence type="ECO:0000313" key="5">
    <source>
        <dbReference type="EMBL" id="QRR03977.1"/>
    </source>
</evidence>
<dbReference type="Pfam" id="PF00109">
    <property type="entry name" value="ketoacyl-synt"/>
    <property type="match status" value="1"/>
</dbReference>
<dbReference type="Pfam" id="PF02801">
    <property type="entry name" value="Ketoacyl-synt_C"/>
    <property type="match status" value="1"/>
</dbReference>
<dbReference type="PANTHER" id="PTHR11712:SF320">
    <property type="entry name" value="BETA-KETOACYL SYNTHASE"/>
    <property type="match status" value="1"/>
</dbReference>
<dbReference type="PROSITE" id="PS52004">
    <property type="entry name" value="KS3_2"/>
    <property type="match status" value="1"/>
</dbReference>
<gene>
    <name evidence="5" type="ORF">HWI92_25205</name>
</gene>
<dbReference type="InterPro" id="IPR018201">
    <property type="entry name" value="Ketoacyl_synth_AS"/>
</dbReference>
<name>A0ABX7ICZ0_9BACT</name>
<proteinExistence type="inferred from homology"/>
<dbReference type="PANTHER" id="PTHR11712">
    <property type="entry name" value="POLYKETIDE SYNTHASE-RELATED"/>
    <property type="match status" value="1"/>
</dbReference>
<keyword evidence="6" id="KW-1185">Reference proteome</keyword>
<reference evidence="5 6" key="1">
    <citation type="submission" date="2020-06" db="EMBL/GenBank/DDBJ databases">
        <title>Dyadobacter sandarakinus sp. nov., isolated from the soil of the Arctic Yellow River Station.</title>
        <authorList>
            <person name="Zhang Y."/>
            <person name="Peng F."/>
        </authorList>
    </citation>
    <scope>NUCLEOTIDE SEQUENCE [LARGE SCALE GENOMIC DNA]</scope>
    <source>
        <strain evidence="5 6">Q3-56</strain>
    </source>
</reference>
<feature type="domain" description="Ketosynthase family 3 (KS3)" evidence="4">
    <location>
        <begin position="2"/>
        <end position="396"/>
    </location>
</feature>
<dbReference type="PROSITE" id="PS00606">
    <property type="entry name" value="KS3_1"/>
    <property type="match status" value="1"/>
</dbReference>
<dbReference type="EMBL" id="CP056775">
    <property type="protein sequence ID" value="QRR03977.1"/>
    <property type="molecule type" value="Genomic_DNA"/>
</dbReference>
<dbReference type="InterPro" id="IPR016039">
    <property type="entry name" value="Thiolase-like"/>
</dbReference>
<evidence type="ECO:0000256" key="2">
    <source>
        <dbReference type="ARBA" id="ARBA00022679"/>
    </source>
</evidence>
<dbReference type="SUPFAM" id="SSF53901">
    <property type="entry name" value="Thiolase-like"/>
    <property type="match status" value="1"/>
</dbReference>
<sequence length="402" mass="42735">MKKRVLVTGMGIISAAGDNLTENFDSLHQARTGIGKAVHFRSRYADQLPFGECRPGNEMLKAWLGLEQSRGYTRTCLLASAAFEEAVRHAGLAPELISSPDTAFISASTVGGMCLTDQLYHDANLRSEGSEYLEAYGAAAHTMRLIERYRITGFTDTVNTACSSSANAILLGARLIASGRARRAIVGGVDSLAKYTVNGFNALKILSEEPCKPFDEFRDGLNLGEGAAYLVLEAEEDAASKTTYAEICGYGNSNDAFHPSAMSAEGTGAILSMQQAVRTAGIGFDEVSYVNAHGTGTPNNDEVELFALKSVFEKVPPFSSTKSYTGHTLGAAGAVEAIFSILSIMHSKLFPCLHLTRPIHEAPQPVAVLTSGVAVNYVLSNSFGFGGNCTSLLIGRVQQPVA</sequence>
<evidence type="ECO:0000256" key="1">
    <source>
        <dbReference type="ARBA" id="ARBA00008467"/>
    </source>
</evidence>
<dbReference type="CDD" id="cd00834">
    <property type="entry name" value="KAS_I_II"/>
    <property type="match status" value="1"/>
</dbReference>
<organism evidence="5 6">
    <name type="scientific">Dyadobacter sandarakinus</name>
    <dbReference type="NCBI Taxonomy" id="2747268"/>
    <lineage>
        <taxon>Bacteria</taxon>
        <taxon>Pseudomonadati</taxon>
        <taxon>Bacteroidota</taxon>
        <taxon>Cytophagia</taxon>
        <taxon>Cytophagales</taxon>
        <taxon>Spirosomataceae</taxon>
        <taxon>Dyadobacter</taxon>
    </lineage>
</organism>
<dbReference type="InterPro" id="IPR000794">
    <property type="entry name" value="Beta-ketoacyl_synthase"/>
</dbReference>
<dbReference type="InterPro" id="IPR014030">
    <property type="entry name" value="Ketoacyl_synth_N"/>
</dbReference>
<evidence type="ECO:0000259" key="4">
    <source>
        <dbReference type="PROSITE" id="PS52004"/>
    </source>
</evidence>
<accession>A0ABX7ICZ0</accession>
<protein>
    <submittedName>
        <fullName evidence="5">Beta-ketoacyl-[acyl-carrier-protein] synthase family protein</fullName>
    </submittedName>
</protein>
<dbReference type="Proteomes" id="UP000612680">
    <property type="component" value="Chromosome"/>
</dbReference>
<dbReference type="SMART" id="SM00825">
    <property type="entry name" value="PKS_KS"/>
    <property type="match status" value="1"/>
</dbReference>
<evidence type="ECO:0000256" key="3">
    <source>
        <dbReference type="RuleBase" id="RU003694"/>
    </source>
</evidence>
<keyword evidence="2 3" id="KW-0808">Transferase</keyword>
<comment type="similarity">
    <text evidence="1 3">Belongs to the thiolase-like superfamily. Beta-ketoacyl-ACP synthases family.</text>
</comment>
<dbReference type="RefSeq" id="WP_204660168.1">
    <property type="nucleotide sequence ID" value="NZ_CP056775.1"/>
</dbReference>
<dbReference type="InterPro" id="IPR020841">
    <property type="entry name" value="PKS_Beta-ketoAc_synthase_dom"/>
</dbReference>
<dbReference type="InterPro" id="IPR014031">
    <property type="entry name" value="Ketoacyl_synth_C"/>
</dbReference>